<dbReference type="Proteomes" id="UP001156905">
    <property type="component" value="Unassembled WGS sequence"/>
</dbReference>
<keyword evidence="2" id="KW-1185">Reference proteome</keyword>
<reference evidence="2" key="1">
    <citation type="journal article" date="2019" name="Int. J. Syst. Evol. Microbiol.">
        <title>The Global Catalogue of Microorganisms (GCM) 10K type strain sequencing project: providing services to taxonomists for standard genome sequencing and annotation.</title>
        <authorList>
            <consortium name="The Broad Institute Genomics Platform"/>
            <consortium name="The Broad Institute Genome Sequencing Center for Infectious Disease"/>
            <person name="Wu L."/>
            <person name="Ma J."/>
        </authorList>
    </citation>
    <scope>NUCLEOTIDE SEQUENCE [LARGE SCALE GENOMIC DNA]</scope>
    <source>
        <strain evidence="2">NBRC 102520</strain>
    </source>
</reference>
<proteinExistence type="predicted"/>
<protein>
    <submittedName>
        <fullName evidence="1">Uncharacterized protein</fullName>
    </submittedName>
</protein>
<comment type="caution">
    <text evidence="1">The sequence shown here is derived from an EMBL/GenBank/DDBJ whole genome shotgun (WGS) entry which is preliminary data.</text>
</comment>
<accession>A0ABQ6BAF6</accession>
<evidence type="ECO:0000313" key="1">
    <source>
        <dbReference type="EMBL" id="GLR91394.1"/>
    </source>
</evidence>
<evidence type="ECO:0000313" key="2">
    <source>
        <dbReference type="Proteomes" id="UP001156905"/>
    </source>
</evidence>
<dbReference type="EMBL" id="BSOW01000046">
    <property type="protein sequence ID" value="GLR91394.1"/>
    <property type="molecule type" value="Genomic_DNA"/>
</dbReference>
<name>A0ABQ6BAF6_9BRAD</name>
<organism evidence="1 2">
    <name type="scientific">Bradyrhizobium iriomotense</name>
    <dbReference type="NCBI Taxonomy" id="441950"/>
    <lineage>
        <taxon>Bacteria</taxon>
        <taxon>Pseudomonadati</taxon>
        <taxon>Pseudomonadota</taxon>
        <taxon>Alphaproteobacteria</taxon>
        <taxon>Hyphomicrobiales</taxon>
        <taxon>Nitrobacteraceae</taxon>
        <taxon>Bradyrhizobium</taxon>
    </lineage>
</organism>
<gene>
    <name evidence="1" type="ORF">GCM10007857_81110</name>
</gene>
<sequence length="69" mass="6245">MALVALAAGDEADCDGGAVATLGWLAAGDEVVLAVATLTLGATEAVAALPALGLVGAAGLAGTAGLVGV</sequence>